<evidence type="ECO:0000256" key="7">
    <source>
        <dbReference type="ARBA" id="ARBA00022840"/>
    </source>
</evidence>
<dbReference type="FunFam" id="3.40.50.300:FF:000522">
    <property type="entry name" value="Gluconokinase"/>
    <property type="match status" value="1"/>
</dbReference>
<dbReference type="EC" id="2.7.1.12" evidence="3 10"/>
<evidence type="ECO:0000256" key="3">
    <source>
        <dbReference type="ARBA" id="ARBA00012054"/>
    </source>
</evidence>
<keyword evidence="6 10" id="KW-0418">Kinase</keyword>
<dbReference type="InterPro" id="IPR031322">
    <property type="entry name" value="Shikimate/glucono_kinase"/>
</dbReference>
<evidence type="ECO:0000256" key="6">
    <source>
        <dbReference type="ARBA" id="ARBA00022777"/>
    </source>
</evidence>
<protein>
    <recommendedName>
        <fullName evidence="3 10">Gluconokinase</fullName>
        <ecNumber evidence="3 10">2.7.1.12</ecNumber>
    </recommendedName>
</protein>
<dbReference type="CDD" id="cd02021">
    <property type="entry name" value="GntK"/>
    <property type="match status" value="1"/>
</dbReference>
<keyword evidence="7 10" id="KW-0067">ATP-binding</keyword>
<name>Q3M3I1_TRIV2</name>
<dbReference type="Proteomes" id="UP000002533">
    <property type="component" value="Chromosome"/>
</dbReference>
<comment type="similarity">
    <text evidence="2 10">Belongs to the gluconokinase GntK/GntV family.</text>
</comment>
<accession>Q3M3I1</accession>
<keyword evidence="5 10" id="KW-0547">Nucleotide-binding</keyword>
<evidence type="ECO:0000256" key="10">
    <source>
        <dbReference type="RuleBase" id="RU363066"/>
    </source>
</evidence>
<dbReference type="PANTHER" id="PTHR43442">
    <property type="entry name" value="GLUCONOKINASE-RELATED"/>
    <property type="match status" value="1"/>
</dbReference>
<evidence type="ECO:0000256" key="1">
    <source>
        <dbReference type="ARBA" id="ARBA00004761"/>
    </source>
</evidence>
<organism evidence="11 12">
    <name type="scientific">Trichormus variabilis (strain ATCC 29413 / PCC 7937)</name>
    <name type="common">Anabaena variabilis</name>
    <dbReference type="NCBI Taxonomy" id="240292"/>
    <lineage>
        <taxon>Bacteria</taxon>
        <taxon>Bacillati</taxon>
        <taxon>Cyanobacteriota</taxon>
        <taxon>Cyanophyceae</taxon>
        <taxon>Nostocales</taxon>
        <taxon>Nostocaceae</taxon>
        <taxon>Trichormus</taxon>
    </lineage>
</organism>
<comment type="catalytic activity">
    <reaction evidence="9 10">
        <text>D-gluconate + ATP = 6-phospho-D-gluconate + ADP + H(+)</text>
        <dbReference type="Rhea" id="RHEA:19433"/>
        <dbReference type="ChEBI" id="CHEBI:15378"/>
        <dbReference type="ChEBI" id="CHEBI:18391"/>
        <dbReference type="ChEBI" id="CHEBI:30616"/>
        <dbReference type="ChEBI" id="CHEBI:58759"/>
        <dbReference type="ChEBI" id="CHEBI:456216"/>
        <dbReference type="EC" id="2.7.1.12"/>
    </reaction>
</comment>
<dbReference type="EMBL" id="CP000117">
    <property type="protein sequence ID" value="ABA24455.1"/>
    <property type="molecule type" value="Genomic_DNA"/>
</dbReference>
<dbReference type="GO" id="GO:0019521">
    <property type="term" value="P:D-gluconate metabolic process"/>
    <property type="evidence" value="ECO:0007669"/>
    <property type="project" value="UniProtKB-KW"/>
</dbReference>
<dbReference type="Gene3D" id="3.40.50.300">
    <property type="entry name" value="P-loop containing nucleotide triphosphate hydrolases"/>
    <property type="match status" value="1"/>
</dbReference>
<keyword evidence="8" id="KW-0311">Gluconate utilization</keyword>
<dbReference type="GO" id="GO:0046316">
    <property type="term" value="F:gluconokinase activity"/>
    <property type="evidence" value="ECO:0007669"/>
    <property type="project" value="UniProtKB-EC"/>
</dbReference>
<dbReference type="KEGG" id="ava:Ava_4858"/>
<dbReference type="HOGENOM" id="CLU_077168_4_0_3"/>
<dbReference type="AlphaFoldDB" id="Q3M3I1"/>
<dbReference type="STRING" id="240292.Ava_4858"/>
<dbReference type="PANTHER" id="PTHR43442:SF3">
    <property type="entry name" value="GLUCONOKINASE-RELATED"/>
    <property type="match status" value="1"/>
</dbReference>
<dbReference type="SUPFAM" id="SSF52540">
    <property type="entry name" value="P-loop containing nucleoside triphosphate hydrolases"/>
    <property type="match status" value="1"/>
</dbReference>
<evidence type="ECO:0000256" key="5">
    <source>
        <dbReference type="ARBA" id="ARBA00022741"/>
    </source>
</evidence>
<proteinExistence type="inferred from homology"/>
<dbReference type="InterPro" id="IPR006001">
    <property type="entry name" value="Therm_gnt_kin"/>
</dbReference>
<dbReference type="eggNOG" id="COG3265">
    <property type="taxonomic scope" value="Bacteria"/>
</dbReference>
<dbReference type="Pfam" id="PF01202">
    <property type="entry name" value="SKI"/>
    <property type="match status" value="1"/>
</dbReference>
<reference evidence="12" key="1">
    <citation type="journal article" date="2014" name="Stand. Genomic Sci.">
        <title>Complete genome sequence of Anabaena variabilis ATCC 29413.</title>
        <authorList>
            <person name="Thiel T."/>
            <person name="Pratte B.S."/>
            <person name="Zhong J."/>
            <person name="Goodwin L."/>
            <person name="Copeland A."/>
            <person name="Lucas S."/>
            <person name="Han C."/>
            <person name="Pitluck S."/>
            <person name="Land M.L."/>
            <person name="Kyrpides N.C."/>
            <person name="Woyke T."/>
        </authorList>
    </citation>
    <scope>NUCLEOTIDE SEQUENCE [LARGE SCALE GENOMIC DNA]</scope>
    <source>
        <strain evidence="12">ATCC 29413 / PCC 7937</strain>
    </source>
</reference>
<keyword evidence="4 10" id="KW-0808">Transferase</keyword>
<sequence length="155" mass="17791">MGVSGSGKTTIGQMLAESLHWEFYDADSFHSLENIEKMRRGIPLDDADRIPWLQSLQTAITNWLQNNRNVVLACSALKASYRQFLLLDTDIKLVYLQGTFELIQTRLQKREHHFMNVELLTSQFASLEEPDDVIRVDISQSPQVIIQVIKTMINV</sequence>
<evidence type="ECO:0000256" key="8">
    <source>
        <dbReference type="ARBA" id="ARBA00023064"/>
    </source>
</evidence>
<evidence type="ECO:0000256" key="4">
    <source>
        <dbReference type="ARBA" id="ARBA00022679"/>
    </source>
</evidence>
<gene>
    <name evidence="11" type="ordered locus">Ava_4858</name>
</gene>
<dbReference type="NCBIfam" id="TIGR01313">
    <property type="entry name" value="therm_gnt_kin"/>
    <property type="match status" value="1"/>
</dbReference>
<evidence type="ECO:0000313" key="11">
    <source>
        <dbReference type="EMBL" id="ABA24455.1"/>
    </source>
</evidence>
<evidence type="ECO:0000256" key="9">
    <source>
        <dbReference type="ARBA" id="ARBA00048090"/>
    </source>
</evidence>
<evidence type="ECO:0000313" key="12">
    <source>
        <dbReference type="Proteomes" id="UP000002533"/>
    </source>
</evidence>
<dbReference type="InterPro" id="IPR027417">
    <property type="entry name" value="P-loop_NTPase"/>
</dbReference>
<evidence type="ECO:0000256" key="2">
    <source>
        <dbReference type="ARBA" id="ARBA00008420"/>
    </source>
</evidence>
<comment type="pathway">
    <text evidence="1">Carbohydrate acid metabolism.</text>
</comment>
<dbReference type="GO" id="GO:0005524">
    <property type="term" value="F:ATP binding"/>
    <property type="evidence" value="ECO:0007669"/>
    <property type="project" value="UniProtKB-KW"/>
</dbReference>
<dbReference type="GO" id="GO:0005737">
    <property type="term" value="C:cytoplasm"/>
    <property type="evidence" value="ECO:0007669"/>
    <property type="project" value="TreeGrafter"/>
</dbReference>